<dbReference type="RefSeq" id="WP_089227586.1">
    <property type="nucleotide sequence ID" value="NZ_FZOF01000024.1"/>
</dbReference>
<organism evidence="11 12">
    <name type="scientific">Actinacidiphila glaucinigra</name>
    <dbReference type="NCBI Taxonomy" id="235986"/>
    <lineage>
        <taxon>Bacteria</taxon>
        <taxon>Bacillati</taxon>
        <taxon>Actinomycetota</taxon>
        <taxon>Actinomycetes</taxon>
        <taxon>Kitasatosporales</taxon>
        <taxon>Streptomycetaceae</taxon>
        <taxon>Actinacidiphila</taxon>
    </lineage>
</organism>
<keyword evidence="4 9" id="KW-1003">Cell membrane</keyword>
<evidence type="ECO:0000256" key="3">
    <source>
        <dbReference type="ARBA" id="ARBA00022448"/>
    </source>
</evidence>
<keyword evidence="3 9" id="KW-0813">Transport</keyword>
<dbReference type="PANTHER" id="PTHR30294:SF38">
    <property type="entry name" value="TRANSPORT PERMEASE PROTEIN"/>
    <property type="match status" value="1"/>
</dbReference>
<evidence type="ECO:0000259" key="10">
    <source>
        <dbReference type="PROSITE" id="PS51012"/>
    </source>
</evidence>
<keyword evidence="7 9" id="KW-0472">Membrane</keyword>
<evidence type="ECO:0000313" key="12">
    <source>
        <dbReference type="Proteomes" id="UP000198280"/>
    </source>
</evidence>
<evidence type="ECO:0000256" key="9">
    <source>
        <dbReference type="RuleBase" id="RU361157"/>
    </source>
</evidence>
<feature type="transmembrane region" description="Helical" evidence="9">
    <location>
        <begin position="222"/>
        <end position="240"/>
    </location>
</feature>
<keyword evidence="8" id="KW-0046">Antibiotic resistance</keyword>
<dbReference type="PANTHER" id="PTHR30294">
    <property type="entry name" value="MEMBRANE COMPONENT OF ABC TRANSPORTER YHHJ-RELATED"/>
    <property type="match status" value="1"/>
</dbReference>
<dbReference type="InterPro" id="IPR000412">
    <property type="entry name" value="ABC_2_transport"/>
</dbReference>
<comment type="subcellular location">
    <subcellularLocation>
        <location evidence="1 9">Cell membrane</location>
        <topology evidence="1 9">Multi-pass membrane protein</topology>
    </subcellularLocation>
</comment>
<reference evidence="11 12" key="1">
    <citation type="submission" date="2017-06" db="EMBL/GenBank/DDBJ databases">
        <authorList>
            <person name="Kim H.J."/>
            <person name="Triplett B.A."/>
        </authorList>
    </citation>
    <scope>NUCLEOTIDE SEQUENCE [LARGE SCALE GENOMIC DNA]</scope>
    <source>
        <strain evidence="11 12">CGMCC 4.1858</strain>
    </source>
</reference>
<evidence type="ECO:0000256" key="8">
    <source>
        <dbReference type="ARBA" id="ARBA00023251"/>
    </source>
</evidence>
<evidence type="ECO:0000256" key="6">
    <source>
        <dbReference type="ARBA" id="ARBA00022989"/>
    </source>
</evidence>
<protein>
    <recommendedName>
        <fullName evidence="9">Transport permease protein</fullName>
    </recommendedName>
</protein>
<gene>
    <name evidence="11" type="ORF">SAMN05216252_1244</name>
</gene>
<dbReference type="PROSITE" id="PS51012">
    <property type="entry name" value="ABC_TM2"/>
    <property type="match status" value="1"/>
</dbReference>
<comment type="similarity">
    <text evidence="2 9">Belongs to the ABC-2 integral membrane protein family.</text>
</comment>
<feature type="transmembrane region" description="Helical" evidence="9">
    <location>
        <begin position="21"/>
        <end position="42"/>
    </location>
</feature>
<feature type="transmembrane region" description="Helical" evidence="9">
    <location>
        <begin position="95"/>
        <end position="124"/>
    </location>
</feature>
<feature type="transmembrane region" description="Helical" evidence="9">
    <location>
        <begin position="54"/>
        <end position="74"/>
    </location>
</feature>
<dbReference type="AlphaFoldDB" id="A0A239MFL4"/>
<dbReference type="GO" id="GO:0043190">
    <property type="term" value="C:ATP-binding cassette (ABC) transporter complex"/>
    <property type="evidence" value="ECO:0007669"/>
    <property type="project" value="InterPro"/>
</dbReference>
<evidence type="ECO:0000256" key="4">
    <source>
        <dbReference type="ARBA" id="ARBA00022475"/>
    </source>
</evidence>
<dbReference type="Proteomes" id="UP000198280">
    <property type="component" value="Unassembled WGS sequence"/>
</dbReference>
<name>A0A239MFL4_9ACTN</name>
<proteinExistence type="inferred from homology"/>
<dbReference type="OrthoDB" id="9776218at2"/>
<evidence type="ECO:0000256" key="1">
    <source>
        <dbReference type="ARBA" id="ARBA00004651"/>
    </source>
</evidence>
<accession>A0A239MFL4</accession>
<dbReference type="EMBL" id="FZOF01000024">
    <property type="protein sequence ID" value="SNT40904.1"/>
    <property type="molecule type" value="Genomic_DNA"/>
</dbReference>
<feature type="transmembrane region" description="Helical" evidence="9">
    <location>
        <begin position="161"/>
        <end position="180"/>
    </location>
</feature>
<dbReference type="Pfam" id="PF01061">
    <property type="entry name" value="ABC2_membrane"/>
    <property type="match status" value="1"/>
</dbReference>
<dbReference type="InterPro" id="IPR013525">
    <property type="entry name" value="ABC2_TM"/>
</dbReference>
<evidence type="ECO:0000256" key="2">
    <source>
        <dbReference type="ARBA" id="ARBA00007783"/>
    </source>
</evidence>
<dbReference type="PIRSF" id="PIRSF006648">
    <property type="entry name" value="DrrB"/>
    <property type="match status" value="1"/>
</dbReference>
<evidence type="ECO:0000256" key="5">
    <source>
        <dbReference type="ARBA" id="ARBA00022692"/>
    </source>
</evidence>
<dbReference type="InterPro" id="IPR047817">
    <property type="entry name" value="ABC2_TM_bact-type"/>
</dbReference>
<keyword evidence="5 9" id="KW-0812">Transmembrane</keyword>
<sequence>MSTRRTLATARRVLLQLRHDPRTIALMVVVPCVLLTLLCWVYDASPRTFDTVGASLLGIFPLITMFLVTSIATLRERTSGTLERLLSMPLGKGDLLAGYALAFGAVAVVQAALATGLAVLALGLDVTGSAWLLLLVALADAFLGTALGLFVSAFAASEFQAVQFMPAVLLPQILLCGLLMPRDRMQPVLEAVSNVLPMSYAVDGMQQVLTHTGVTGDFVRDLAVVAGSAALALALGAATLRRRTA</sequence>
<feature type="transmembrane region" description="Helical" evidence="9">
    <location>
        <begin position="130"/>
        <end position="154"/>
    </location>
</feature>
<feature type="domain" description="ABC transmembrane type-2" evidence="10">
    <location>
        <begin position="18"/>
        <end position="243"/>
    </location>
</feature>
<evidence type="ECO:0000313" key="11">
    <source>
        <dbReference type="EMBL" id="SNT40904.1"/>
    </source>
</evidence>
<dbReference type="InterPro" id="IPR051449">
    <property type="entry name" value="ABC-2_transporter_component"/>
</dbReference>
<keyword evidence="6 9" id="KW-1133">Transmembrane helix</keyword>
<evidence type="ECO:0000256" key="7">
    <source>
        <dbReference type="ARBA" id="ARBA00023136"/>
    </source>
</evidence>
<dbReference type="GO" id="GO:0046677">
    <property type="term" value="P:response to antibiotic"/>
    <property type="evidence" value="ECO:0007669"/>
    <property type="project" value="UniProtKB-KW"/>
</dbReference>
<dbReference type="GO" id="GO:0140359">
    <property type="term" value="F:ABC-type transporter activity"/>
    <property type="evidence" value="ECO:0007669"/>
    <property type="project" value="InterPro"/>
</dbReference>
<keyword evidence="12" id="KW-1185">Reference proteome</keyword>